<proteinExistence type="predicted"/>
<dbReference type="EMBL" id="OZ035827">
    <property type="protein sequence ID" value="CAL1607456.1"/>
    <property type="molecule type" value="Genomic_DNA"/>
</dbReference>
<evidence type="ECO:0000256" key="1">
    <source>
        <dbReference type="SAM" id="Phobius"/>
    </source>
</evidence>
<dbReference type="Gene3D" id="3.40.190.10">
    <property type="entry name" value="Periplasmic binding protein-like II"/>
    <property type="match status" value="2"/>
</dbReference>
<keyword evidence="1" id="KW-0472">Membrane</keyword>
<protein>
    <submittedName>
        <fullName evidence="2">Uncharacterized protein</fullName>
    </submittedName>
</protein>
<gene>
    <name evidence="2" type="ORF">KC01_LOCUS34497</name>
</gene>
<keyword evidence="3" id="KW-1185">Reference proteome</keyword>
<keyword evidence="1" id="KW-0812">Transmembrane</keyword>
<dbReference type="PANTHER" id="PTHR18966">
    <property type="entry name" value="IONOTROPIC GLUTAMATE RECEPTOR"/>
    <property type="match status" value="1"/>
</dbReference>
<dbReference type="Proteomes" id="UP001497482">
    <property type="component" value="Chromosome 5"/>
</dbReference>
<name>A0AAV2M2H2_KNICA</name>
<accession>A0AAV2M2H2</accession>
<reference evidence="2 3" key="1">
    <citation type="submission" date="2024-04" db="EMBL/GenBank/DDBJ databases">
        <authorList>
            <person name="Waldvogel A.-M."/>
            <person name="Schoenle A."/>
        </authorList>
    </citation>
    <scope>NUCLEOTIDE SEQUENCE [LARGE SCALE GENOMIC DNA]</scope>
</reference>
<dbReference type="InterPro" id="IPR015683">
    <property type="entry name" value="Ionotropic_Glu_rcpt"/>
</dbReference>
<sequence length="156" mass="17291">MFEQMEKRRSFVKTTGEGLRRAQQGDFAFIGEAVSLDLAVARYCSLTRSEEVVSERFYGIAAAHGFPLMKNISVAILELSENGVLQYLRNKWWARSCMDDHQGGALEAHDLKGLFVLLGLGLGLGLLLGLLELLVKTHRQAKDAKVSSGYSGFPYH</sequence>
<dbReference type="AlphaFoldDB" id="A0AAV2M2H2"/>
<evidence type="ECO:0000313" key="3">
    <source>
        <dbReference type="Proteomes" id="UP001497482"/>
    </source>
</evidence>
<dbReference type="SUPFAM" id="SSF53850">
    <property type="entry name" value="Periplasmic binding protein-like II"/>
    <property type="match status" value="1"/>
</dbReference>
<evidence type="ECO:0000313" key="2">
    <source>
        <dbReference type="EMBL" id="CAL1607456.1"/>
    </source>
</evidence>
<organism evidence="2 3">
    <name type="scientific">Knipowitschia caucasica</name>
    <name type="common">Caucasian dwarf goby</name>
    <name type="synonym">Pomatoschistus caucasicus</name>
    <dbReference type="NCBI Taxonomy" id="637954"/>
    <lineage>
        <taxon>Eukaryota</taxon>
        <taxon>Metazoa</taxon>
        <taxon>Chordata</taxon>
        <taxon>Craniata</taxon>
        <taxon>Vertebrata</taxon>
        <taxon>Euteleostomi</taxon>
        <taxon>Actinopterygii</taxon>
        <taxon>Neopterygii</taxon>
        <taxon>Teleostei</taxon>
        <taxon>Neoteleostei</taxon>
        <taxon>Acanthomorphata</taxon>
        <taxon>Gobiaria</taxon>
        <taxon>Gobiiformes</taxon>
        <taxon>Gobioidei</taxon>
        <taxon>Gobiidae</taxon>
        <taxon>Gobiinae</taxon>
        <taxon>Knipowitschia</taxon>
    </lineage>
</organism>
<feature type="transmembrane region" description="Helical" evidence="1">
    <location>
        <begin position="114"/>
        <end position="135"/>
    </location>
</feature>
<keyword evidence="1" id="KW-1133">Transmembrane helix</keyword>